<feature type="active site" description="Nucleophile" evidence="8">
    <location>
        <position position="1004"/>
    </location>
</feature>
<evidence type="ECO:0000259" key="11">
    <source>
        <dbReference type="SMART" id="SM00245"/>
    </source>
</evidence>
<dbReference type="Pfam" id="PF03572">
    <property type="entry name" value="Peptidase_S41"/>
    <property type="match status" value="1"/>
</dbReference>
<dbReference type="InterPro" id="IPR012393">
    <property type="entry name" value="Tricorn_protease"/>
</dbReference>
<dbReference type="InterPro" id="IPR029045">
    <property type="entry name" value="ClpP/crotonase-like_dom_sf"/>
</dbReference>
<keyword evidence="3 7" id="KW-0963">Cytoplasm</keyword>
<dbReference type="Gene3D" id="2.120.10.60">
    <property type="entry name" value="Tricorn protease N-terminal domain"/>
    <property type="match status" value="1"/>
</dbReference>
<dbReference type="Gene3D" id="2.130.10.10">
    <property type="entry name" value="YVTN repeat-like/Quinoprotein amine dehydrogenase"/>
    <property type="match status" value="1"/>
</dbReference>
<dbReference type="InterPro" id="IPR011041">
    <property type="entry name" value="Quinoprot_gluc/sorb_DH_b-prop"/>
</dbReference>
<dbReference type="InterPro" id="IPR028204">
    <property type="entry name" value="Tricorn_C1"/>
</dbReference>
<dbReference type="PANTHER" id="PTHR43253">
    <property type="entry name" value="TRICORN PROTEASE HOMOLOG 2-RELATED"/>
    <property type="match status" value="1"/>
</dbReference>
<evidence type="ECO:0000256" key="9">
    <source>
        <dbReference type="SAM" id="MobiDB-lite"/>
    </source>
</evidence>
<proteinExistence type="inferred from homology"/>
<dbReference type="EC" id="3.4.21.-" evidence="7"/>
<keyword evidence="13" id="KW-1185">Reference proteome</keyword>
<evidence type="ECO:0000256" key="3">
    <source>
        <dbReference type="ARBA" id="ARBA00022490"/>
    </source>
</evidence>
<comment type="caution">
    <text evidence="12">The sequence shown here is derived from an EMBL/GenBank/DDBJ whole genome shotgun (WGS) entry which is preliminary data.</text>
</comment>
<dbReference type="SMART" id="SM00245">
    <property type="entry name" value="TSPc"/>
    <property type="match status" value="1"/>
</dbReference>
<feature type="region of interest" description="Disordered" evidence="9">
    <location>
        <begin position="1099"/>
        <end position="1118"/>
    </location>
</feature>
<feature type="domain" description="Tail specific protease" evidence="11">
    <location>
        <begin position="867"/>
        <end position="1073"/>
    </location>
</feature>
<dbReference type="InterPro" id="IPR005151">
    <property type="entry name" value="Tail-specific_protease"/>
</dbReference>
<dbReference type="GO" id="GO:0006508">
    <property type="term" value="P:proteolysis"/>
    <property type="evidence" value="ECO:0007669"/>
    <property type="project" value="UniProtKB-UniRule"/>
</dbReference>
<dbReference type="Pfam" id="PF14684">
    <property type="entry name" value="Tricorn_C1"/>
    <property type="match status" value="1"/>
</dbReference>
<dbReference type="EMBL" id="REFR01000001">
    <property type="protein sequence ID" value="RMB13042.1"/>
    <property type="molecule type" value="Genomic_DNA"/>
</dbReference>
<keyword evidence="4 7" id="KW-0645">Protease</keyword>
<evidence type="ECO:0000256" key="1">
    <source>
        <dbReference type="ARBA" id="ARBA00004496"/>
    </source>
</evidence>
<feature type="active site" description="Charge relay system" evidence="8">
    <location>
        <position position="1062"/>
    </location>
</feature>
<dbReference type="SUPFAM" id="SSF50156">
    <property type="entry name" value="PDZ domain-like"/>
    <property type="match status" value="1"/>
</dbReference>
<dbReference type="RefSeq" id="WP_121936826.1">
    <property type="nucleotide sequence ID" value="NZ_REFR01000001.1"/>
</dbReference>
<dbReference type="Gene3D" id="2.30.42.10">
    <property type="match status" value="1"/>
</dbReference>
<evidence type="ECO:0000256" key="5">
    <source>
        <dbReference type="ARBA" id="ARBA00022801"/>
    </source>
</evidence>
<comment type="subcellular location">
    <subcellularLocation>
        <location evidence="1 7">Cytoplasm</location>
    </subcellularLocation>
</comment>
<protein>
    <recommendedName>
        <fullName evidence="7">Tricorn protease homolog</fullName>
        <ecNumber evidence="7">3.4.21.-</ecNumber>
    </recommendedName>
</protein>
<keyword evidence="6 7" id="KW-0720">Serine protease</keyword>
<evidence type="ECO:0000313" key="12">
    <source>
        <dbReference type="EMBL" id="RMB13042.1"/>
    </source>
</evidence>
<dbReference type="Proteomes" id="UP000271227">
    <property type="component" value="Unassembled WGS sequence"/>
</dbReference>
<evidence type="ECO:0000256" key="8">
    <source>
        <dbReference type="PIRSR" id="PIRSR036421-1"/>
    </source>
</evidence>
<dbReference type="InParanoid" id="A0A3M0CUG3"/>
<dbReference type="Gene3D" id="3.30.750.44">
    <property type="match status" value="1"/>
</dbReference>
<dbReference type="SUPFAM" id="SSF69304">
    <property type="entry name" value="Tricorn protease N-terminal domain"/>
    <property type="match status" value="2"/>
</dbReference>
<dbReference type="GO" id="GO:0008236">
    <property type="term" value="F:serine-type peptidase activity"/>
    <property type="evidence" value="ECO:0007669"/>
    <property type="project" value="UniProtKB-UniRule"/>
</dbReference>
<accession>A0A3M0CUG3</accession>
<evidence type="ECO:0000256" key="6">
    <source>
        <dbReference type="ARBA" id="ARBA00022825"/>
    </source>
</evidence>
<comment type="similarity">
    <text evidence="2 7">Belongs to the peptidase S41B family.</text>
</comment>
<dbReference type="GO" id="GO:0005737">
    <property type="term" value="C:cytoplasm"/>
    <property type="evidence" value="ECO:0007669"/>
    <property type="project" value="UniProtKB-SubCell"/>
</dbReference>
<dbReference type="Pfam" id="PF26549">
    <property type="entry name" value="Tricorn_N"/>
    <property type="match status" value="1"/>
</dbReference>
<dbReference type="SUPFAM" id="SSF50952">
    <property type="entry name" value="Soluble quinoprotein glucose dehydrogenase"/>
    <property type="match status" value="1"/>
</dbReference>
<evidence type="ECO:0000256" key="4">
    <source>
        <dbReference type="ARBA" id="ARBA00022670"/>
    </source>
</evidence>
<feature type="compositionally biased region" description="Basic and acidic residues" evidence="9">
    <location>
        <begin position="1099"/>
        <end position="1108"/>
    </location>
</feature>
<reference evidence="12 13" key="1">
    <citation type="submission" date="2018-10" db="EMBL/GenBank/DDBJ databases">
        <title>Genomic Encyclopedia of Archaeal and Bacterial Type Strains, Phase II (KMG-II): from individual species to whole genera.</title>
        <authorList>
            <person name="Goeker M."/>
        </authorList>
    </citation>
    <scope>NUCLEOTIDE SEQUENCE [LARGE SCALE GENOMIC DNA]</scope>
    <source>
        <strain evidence="12 13">DSM 25217</strain>
    </source>
</reference>
<evidence type="ECO:0000256" key="7">
    <source>
        <dbReference type="PIRNR" id="PIRNR036421"/>
    </source>
</evidence>
<name>A0A3M0CUG3_9PROT</name>
<comment type="function">
    <text evidence="7">Degrades oligopeptides.</text>
</comment>
<evidence type="ECO:0000256" key="2">
    <source>
        <dbReference type="ARBA" id="ARBA00008524"/>
    </source>
</evidence>
<dbReference type="PANTHER" id="PTHR43253:SF1">
    <property type="entry name" value="TRICORN PROTEASE HOMOLOG 2-RELATED"/>
    <property type="match status" value="1"/>
</dbReference>
<dbReference type="InterPro" id="IPR036034">
    <property type="entry name" value="PDZ_sf"/>
</dbReference>
<dbReference type="Pfam" id="PF14685">
    <property type="entry name" value="PDZ_Tricorn"/>
    <property type="match status" value="1"/>
</dbReference>
<dbReference type="AlphaFoldDB" id="A0A3M0CUG3"/>
<gene>
    <name evidence="12" type="ORF">BXY39_0035</name>
</gene>
<dbReference type="InterPro" id="IPR029414">
    <property type="entry name" value="Tricorn_PDZ"/>
</dbReference>
<dbReference type="OrthoDB" id="9758793at2"/>
<keyword evidence="10" id="KW-0732">Signal</keyword>
<evidence type="ECO:0000313" key="13">
    <source>
        <dbReference type="Proteomes" id="UP000271227"/>
    </source>
</evidence>
<sequence>MQTITSIYPGWKRNTILTRLTCTLGLVMGAAVTAGAQDTRLLQDPAVSADHLAFVYAGDLWVSDRDGANPRRLTSHAADEGHPHFSPDGDMIAFTANYGGNDDVYVIPTAGGQPKRLTWHPGDDVVTDWTRDGSSVVFTSAREMKNGRSSQLYTVSVDGGFPDKVMDAVMAEAAYSPNGRQIAYRPYRQANSGASGWRLHRGGSTPPIWIIGADGEDWVKIPRGDNSEGRSNDTNPLWMGNTLYFLSDRDDTAVNLYAYETRGGGVRQVTTEVDWDIRAADGHGDHIVYSVGGQLKELTLTDGSVRNISVTIRPDLPQTRPQWKDASRTVERARLSPTAKRAVLTARGDIFTVPVKDGSTRNLTATTGTREMDALWSPKGDRIAYISDAGGRHSLVIQAQTGGGAVKTVPLADTGYFSLHGWTADGRRIILGDSNLRLWALDLDNDGLSLIETAERRDLWETSLSPDGQWLAYTSVRANFFSDLILYNLATGTSTRVTDGMADIGSVAFSPDGKYLYFSASTNAGQQSVGLDMSTQERPLRYGLYVAVLAADGTSPMLPKTGDEDSDENGDEAGDEAGDKDDDNGDENGESDNGLTPTRIDLDGLASRISALPVAERNVDSLGVASDGALFYLHHVQPGSSVTPPEAEYRATATLHRYDFEEREDTGVLKGVANVTYSADGKQFLAEVAGRKHTVGKMAKKPDGKPLKTGDMRMRVDPRAEWAQIFDDTWRMERDYFYDPGLHGLDWSAIRAKYEPLVAHVGRREDLTKLIVEMIAEMQVGHNRAWGGDVHRETTVPVGLLGADLRVENGAYRIAALYTGERWNPFLKAPLAEPGLGVGVGTYILGVDGQAVSGRDNIFALFEGTVGKQVRLDVADNARGRNRRTVTVEPIANDRWLRRWNWIEENRAYVAEKTDGRVGYVYLPNTAGAGYTFFNRMFFPQTDKSAMIVDERMNGGGQAANYITDVLSRTYLSGWKDRAGLVFDTPGGAIYGPKVMLIDQDAGSGGDFLPYSFRHMGIGTLIGKRTWGGLIGIFANPLLIDGGYVSVPYFRFFTPDGQWTVENQGVAPDIDVDLDPEGVNKGRDSQLDRAIEEVLRQLEDHSPIRREQAPPYPTALGQ</sequence>
<dbReference type="Gene3D" id="3.90.226.10">
    <property type="entry name" value="2-enoyl-CoA Hydratase, Chain A, domain 1"/>
    <property type="match status" value="1"/>
</dbReference>
<dbReference type="CDD" id="cd07562">
    <property type="entry name" value="Peptidase_S41_TRI"/>
    <property type="match status" value="1"/>
</dbReference>
<dbReference type="PIRSF" id="PIRSF036421">
    <property type="entry name" value="Tricorn_protease"/>
    <property type="match status" value="1"/>
</dbReference>
<dbReference type="SUPFAM" id="SSF52096">
    <property type="entry name" value="ClpP/crotonase"/>
    <property type="match status" value="1"/>
</dbReference>
<feature type="region of interest" description="Disordered" evidence="9">
    <location>
        <begin position="555"/>
        <end position="600"/>
    </location>
</feature>
<dbReference type="InterPro" id="IPR015943">
    <property type="entry name" value="WD40/YVTN_repeat-like_dom_sf"/>
</dbReference>
<feature type="compositionally biased region" description="Acidic residues" evidence="9">
    <location>
        <begin position="564"/>
        <end position="590"/>
    </location>
</feature>
<keyword evidence="5 7" id="KW-0378">Hydrolase</keyword>
<organism evidence="12 13">
    <name type="scientific">Eilatimonas milleporae</name>
    <dbReference type="NCBI Taxonomy" id="911205"/>
    <lineage>
        <taxon>Bacteria</taxon>
        <taxon>Pseudomonadati</taxon>
        <taxon>Pseudomonadota</taxon>
        <taxon>Alphaproteobacteria</taxon>
        <taxon>Kordiimonadales</taxon>
        <taxon>Kordiimonadaceae</taxon>
        <taxon>Eilatimonas</taxon>
    </lineage>
</organism>
<feature type="chain" id="PRO_5018247875" description="Tricorn protease homolog" evidence="10">
    <location>
        <begin position="37"/>
        <end position="1118"/>
    </location>
</feature>
<feature type="active site" description="Charge relay system" evidence="8">
    <location>
        <position position="782"/>
    </location>
</feature>
<evidence type="ECO:0000256" key="10">
    <source>
        <dbReference type="SAM" id="SignalP"/>
    </source>
</evidence>
<dbReference type="Pfam" id="PF26550">
    <property type="entry name" value="Tricorn_2nd"/>
    <property type="match status" value="1"/>
</dbReference>
<feature type="signal peptide" evidence="10">
    <location>
        <begin position="1"/>
        <end position="36"/>
    </location>
</feature>